<keyword evidence="1" id="KW-0540">Nuclease</keyword>
<comment type="caution">
    <text evidence="5">The sequence shown here is derived from an EMBL/GenBank/DDBJ whole genome shotgun (WGS) entry which is preliminary data.</text>
</comment>
<dbReference type="Pfam" id="PF00929">
    <property type="entry name" value="RNase_T"/>
    <property type="match status" value="1"/>
</dbReference>
<dbReference type="SUPFAM" id="SSF53098">
    <property type="entry name" value="Ribonuclease H-like"/>
    <property type="match status" value="1"/>
</dbReference>
<keyword evidence="2" id="KW-0378">Hydrolase</keyword>
<dbReference type="AlphaFoldDB" id="A0A402BLM6"/>
<dbReference type="Proteomes" id="UP000287171">
    <property type="component" value="Unassembled WGS sequence"/>
</dbReference>
<keyword evidence="6" id="KW-1185">Reference proteome</keyword>
<accession>A0A402BLM6</accession>
<dbReference type="EMBL" id="BIFT01000004">
    <property type="protein sequence ID" value="GCE32210.1"/>
    <property type="molecule type" value="Genomic_DNA"/>
</dbReference>
<name>A0A402BLM6_9CHLR</name>
<dbReference type="SMART" id="SM00479">
    <property type="entry name" value="EXOIII"/>
    <property type="match status" value="1"/>
</dbReference>
<dbReference type="GO" id="GO:0003676">
    <property type="term" value="F:nucleic acid binding"/>
    <property type="evidence" value="ECO:0007669"/>
    <property type="project" value="InterPro"/>
</dbReference>
<keyword evidence="3" id="KW-0269">Exonuclease</keyword>
<dbReference type="Gene3D" id="3.30.420.10">
    <property type="entry name" value="Ribonuclease H-like superfamily/Ribonuclease H"/>
    <property type="match status" value="1"/>
</dbReference>
<dbReference type="InterPro" id="IPR013520">
    <property type="entry name" value="Ribonucl_H"/>
</dbReference>
<proteinExistence type="predicted"/>
<organism evidence="5 6">
    <name type="scientific">Dictyobacter alpinus</name>
    <dbReference type="NCBI Taxonomy" id="2014873"/>
    <lineage>
        <taxon>Bacteria</taxon>
        <taxon>Bacillati</taxon>
        <taxon>Chloroflexota</taxon>
        <taxon>Ktedonobacteria</taxon>
        <taxon>Ktedonobacterales</taxon>
        <taxon>Dictyobacteraceae</taxon>
        <taxon>Dictyobacter</taxon>
    </lineage>
</organism>
<sequence>MIQQDQQHDLQQNEHGGYTCTRCSLTWKQQPDGTCPGAKVYQYRAIPWETLATATQLKQRKLKAVEPPTGCYFRLKDKQYIYLYEIAKAQPRRIPTEKQRETIVKMQAGLKRAYTCERCGWYDDTHGQQRRYRGRGISIIKEGEPGLEQERRYCDDCREYLIWVYDRHVTEHNMRVLLESQKEPPFLVIDTETVGLPDHPAFQVVEIAAVDKAGDVIFHSLVKPDIPMPEAASQINGLTDVDLVNAPSFAQLWPMLEEILASYQLWTYNAEFDRDAILASAERYHLEVPSRIKSPKRWNCLMLEFARYYGDYSEYWHSDRWQDLSTACYELKVEASGHHRATGDALAALGVMRALAERGGTYPAPEARPIRGGYSYGDYGD</sequence>
<reference evidence="6" key="1">
    <citation type="submission" date="2018-12" db="EMBL/GenBank/DDBJ databases">
        <title>Tengunoibacter tsumagoiensis gen. nov., sp. nov., Dictyobacter kobayashii sp. nov., D. alpinus sp. nov., and D. joshuensis sp. nov. and description of Dictyobacteraceae fam. nov. within the order Ktedonobacterales isolated from Tengu-no-mugimeshi.</title>
        <authorList>
            <person name="Wang C.M."/>
            <person name="Zheng Y."/>
            <person name="Sakai Y."/>
            <person name="Toyoda A."/>
            <person name="Minakuchi Y."/>
            <person name="Abe K."/>
            <person name="Yokota A."/>
            <person name="Yabe S."/>
        </authorList>
    </citation>
    <scope>NUCLEOTIDE SEQUENCE [LARGE SCALE GENOMIC DNA]</scope>
    <source>
        <strain evidence="6">Uno16</strain>
    </source>
</reference>
<dbReference type="OrthoDB" id="156925at2"/>
<dbReference type="InterPro" id="IPR036397">
    <property type="entry name" value="RNaseH_sf"/>
</dbReference>
<evidence type="ECO:0000256" key="1">
    <source>
        <dbReference type="ARBA" id="ARBA00022722"/>
    </source>
</evidence>
<dbReference type="PANTHER" id="PTHR30231">
    <property type="entry name" value="DNA POLYMERASE III SUBUNIT EPSILON"/>
    <property type="match status" value="1"/>
</dbReference>
<gene>
    <name evidence="5" type="ORF">KDA_76940</name>
</gene>
<dbReference type="RefSeq" id="WP_126632200.1">
    <property type="nucleotide sequence ID" value="NZ_BIFT01000004.1"/>
</dbReference>
<evidence type="ECO:0000313" key="6">
    <source>
        <dbReference type="Proteomes" id="UP000287171"/>
    </source>
</evidence>
<dbReference type="PANTHER" id="PTHR30231:SF4">
    <property type="entry name" value="PROTEIN NEN2"/>
    <property type="match status" value="1"/>
</dbReference>
<evidence type="ECO:0000259" key="4">
    <source>
        <dbReference type="SMART" id="SM00479"/>
    </source>
</evidence>
<feature type="domain" description="Exonuclease" evidence="4">
    <location>
        <begin position="185"/>
        <end position="361"/>
    </location>
</feature>
<evidence type="ECO:0000256" key="3">
    <source>
        <dbReference type="ARBA" id="ARBA00022839"/>
    </source>
</evidence>
<evidence type="ECO:0000313" key="5">
    <source>
        <dbReference type="EMBL" id="GCE32210.1"/>
    </source>
</evidence>
<dbReference type="GO" id="GO:0008408">
    <property type="term" value="F:3'-5' exonuclease activity"/>
    <property type="evidence" value="ECO:0007669"/>
    <property type="project" value="TreeGrafter"/>
</dbReference>
<evidence type="ECO:0000256" key="2">
    <source>
        <dbReference type="ARBA" id="ARBA00022801"/>
    </source>
</evidence>
<dbReference type="InterPro" id="IPR012337">
    <property type="entry name" value="RNaseH-like_sf"/>
</dbReference>
<protein>
    <recommendedName>
        <fullName evidence="4">Exonuclease domain-containing protein</fullName>
    </recommendedName>
</protein>
<dbReference type="CDD" id="cd06127">
    <property type="entry name" value="DEDDh"/>
    <property type="match status" value="1"/>
</dbReference>